<dbReference type="Pfam" id="PF11981">
    <property type="entry name" value="DUF3482"/>
    <property type="match status" value="1"/>
</dbReference>
<dbReference type="EMBL" id="CP000529">
    <property type="protein sequence ID" value="ABM37372.1"/>
    <property type="molecule type" value="Genomic_DNA"/>
</dbReference>
<keyword evidence="1" id="KW-0472">Membrane</keyword>
<dbReference type="InterPro" id="IPR021296">
    <property type="entry name" value="DUF2868"/>
</dbReference>
<feature type="transmembrane region" description="Helical" evidence="1">
    <location>
        <begin position="133"/>
        <end position="151"/>
    </location>
</feature>
<organism evidence="2 3">
    <name type="scientific">Polaromonas naphthalenivorans (strain CJ2)</name>
    <dbReference type="NCBI Taxonomy" id="365044"/>
    <lineage>
        <taxon>Bacteria</taxon>
        <taxon>Pseudomonadati</taxon>
        <taxon>Pseudomonadota</taxon>
        <taxon>Betaproteobacteria</taxon>
        <taxon>Burkholderiales</taxon>
        <taxon>Comamonadaceae</taxon>
        <taxon>Polaromonas</taxon>
    </lineage>
</organism>
<dbReference type="OrthoDB" id="4998316at2"/>
<dbReference type="Proteomes" id="UP000000644">
    <property type="component" value="Chromosome"/>
</dbReference>
<dbReference type="AlphaFoldDB" id="A1VNZ4"/>
<evidence type="ECO:0000313" key="3">
    <source>
        <dbReference type="Proteomes" id="UP000000644"/>
    </source>
</evidence>
<dbReference type="eggNOG" id="COG3596">
    <property type="taxonomic scope" value="Bacteria"/>
</dbReference>
<keyword evidence="3" id="KW-1185">Reference proteome</keyword>
<accession>A1VNZ4</accession>
<reference evidence="3" key="1">
    <citation type="journal article" date="2009" name="Environ. Microbiol.">
        <title>The genome of Polaromonas naphthalenivorans strain CJ2, isolated from coal tar-contaminated sediment, reveals physiological and metabolic versatility and evolution through extensive horizontal gene transfer.</title>
        <authorList>
            <person name="Yagi J.M."/>
            <person name="Sims D."/>
            <person name="Brettin T."/>
            <person name="Bruce D."/>
            <person name="Madsen E.L."/>
        </authorList>
    </citation>
    <scope>NUCLEOTIDE SEQUENCE [LARGE SCALE GENOMIC DNA]</scope>
    <source>
        <strain evidence="3">CJ2</strain>
    </source>
</reference>
<feature type="transmembrane region" description="Helical" evidence="1">
    <location>
        <begin position="248"/>
        <end position="270"/>
    </location>
</feature>
<sequence>MPHARGSCRPISAKAIKQASAQSARVAALRPWFCIISFMSQAPKRITLDEAAARRMLLAQAIETSDTQGKLLSPVEREEIDRLALQFASRQSSANPVSDANVQAFLDERARQVLGVVENRNPALASLQDRRPWTRWLAVAAFLAAALFGAATDRIANPHRVDLLSLPLLAIVGWNLAIYCALIASYVLQRRKQQQPNQERPASFMRWANSWRGWQRRAGQLRATVTAVFTRQWYGATAALQTQRWRKVLHLAAAGWAFGIGLSLFARGLVVEYRVGWESTFLNADQVHAALRVLLMPAMALFPFEPFSVQDIASLQFSNGSGAMAGARWVYIYATLLAVVVIVPRLALALYARWRERVLSRRVVLSLSDAYYQRLLGMLNPTRVQFGLLALRDEDRHALLRAMQPRKQTFSPAESAPGEWQPLMRTSTGEALWIADIPPASQPQQPPLQPLNTSPSWAGRAFGRLMKPRPAEAARPVPSPQQAAHDDSDVMLIVVQGASDLEAVQPARSEAPKPTLLLVNPPATADTGPEVAVALCRAKARTLGLHAEVLGFEQFAHSWVQAPVLLDALARCMPSHKKTAFARLSEAWLQRNQALFAESMQVIATQLLDAAREVEEARSALPYVKRLISTTDRQADALARKAAMATVVERLQRSVRQSHARLLRLHGIDDAQGMLLEQPLKEKFDVQAPINAKEAGLAGAATGAASGASIDLVTGGLTLGAAAALGALIGGGAAYAGAAWKNRATPAGTTLVQLSDEMLQAMLAAALLRYLAIADLERSATVANAESGETAVLWESRVVAAVEARKDSLARFWAEARTQPGPGQTAQALGDELQKIMRVVLDGLFSASQSHGAL</sequence>
<dbReference type="HOGENOM" id="CLU_351912_0_0_4"/>
<dbReference type="InterPro" id="IPR021871">
    <property type="entry name" value="DUF3482"/>
</dbReference>
<keyword evidence="1" id="KW-1133">Transmembrane helix</keyword>
<evidence type="ECO:0008006" key="4">
    <source>
        <dbReference type="Google" id="ProtNLM"/>
    </source>
</evidence>
<keyword evidence="1" id="KW-0812">Transmembrane</keyword>
<feature type="transmembrane region" description="Helical" evidence="1">
    <location>
        <begin position="330"/>
        <end position="352"/>
    </location>
</feature>
<dbReference type="Pfam" id="PF11067">
    <property type="entry name" value="DUF2868"/>
    <property type="match status" value="1"/>
</dbReference>
<evidence type="ECO:0000256" key="1">
    <source>
        <dbReference type="SAM" id="Phobius"/>
    </source>
</evidence>
<dbReference type="KEGG" id="pna:Pnap_2063"/>
<evidence type="ECO:0000313" key="2">
    <source>
        <dbReference type="EMBL" id="ABM37372.1"/>
    </source>
</evidence>
<protein>
    <recommendedName>
        <fullName evidence="4">DUF2868 domain-containing protein</fullName>
    </recommendedName>
</protein>
<feature type="transmembrane region" description="Helical" evidence="1">
    <location>
        <begin position="163"/>
        <end position="188"/>
    </location>
</feature>
<name>A1VNZ4_POLNA</name>
<gene>
    <name evidence="2" type="ordered locus">Pnap_2063</name>
</gene>
<proteinExistence type="predicted"/>
<dbReference type="STRING" id="365044.Pnap_2063"/>